<name>W9RV34_9ROSA</name>
<sequence>MTINYSLVQLIFDKLAYDEEELCFKAGGFKMLKHLTCMDLRRLRRVKAEEGAMPHLQELCFEDCKLQKKVVFINMGDLFVERICSSNQLESDISRAQHVPNVFVGSRDASGVAKGYKYHRSNEIIEEVI</sequence>
<evidence type="ECO:0000313" key="1">
    <source>
        <dbReference type="EMBL" id="EXB94376.1"/>
    </source>
</evidence>
<keyword evidence="2" id="KW-1185">Reference proteome</keyword>
<proteinExistence type="predicted"/>
<dbReference type="Proteomes" id="UP000030645">
    <property type="component" value="Unassembled WGS sequence"/>
</dbReference>
<dbReference type="EMBL" id="KE345147">
    <property type="protein sequence ID" value="EXB94376.1"/>
    <property type="molecule type" value="Genomic_DNA"/>
</dbReference>
<evidence type="ECO:0000313" key="2">
    <source>
        <dbReference type="Proteomes" id="UP000030645"/>
    </source>
</evidence>
<gene>
    <name evidence="1" type="ORF">L484_005971</name>
</gene>
<dbReference type="AlphaFoldDB" id="W9RV34"/>
<accession>W9RV34</accession>
<organism evidence="1 2">
    <name type="scientific">Morus notabilis</name>
    <dbReference type="NCBI Taxonomy" id="981085"/>
    <lineage>
        <taxon>Eukaryota</taxon>
        <taxon>Viridiplantae</taxon>
        <taxon>Streptophyta</taxon>
        <taxon>Embryophyta</taxon>
        <taxon>Tracheophyta</taxon>
        <taxon>Spermatophyta</taxon>
        <taxon>Magnoliopsida</taxon>
        <taxon>eudicotyledons</taxon>
        <taxon>Gunneridae</taxon>
        <taxon>Pentapetalae</taxon>
        <taxon>rosids</taxon>
        <taxon>fabids</taxon>
        <taxon>Rosales</taxon>
        <taxon>Moraceae</taxon>
        <taxon>Moreae</taxon>
        <taxon>Morus</taxon>
    </lineage>
</organism>
<protein>
    <recommendedName>
        <fullName evidence="3">Disease resistance protein</fullName>
    </recommendedName>
</protein>
<evidence type="ECO:0008006" key="3">
    <source>
        <dbReference type="Google" id="ProtNLM"/>
    </source>
</evidence>
<reference evidence="2" key="1">
    <citation type="submission" date="2013-01" db="EMBL/GenBank/DDBJ databases">
        <title>Draft Genome Sequence of a Mulberry Tree, Morus notabilis C.K. Schneid.</title>
        <authorList>
            <person name="He N."/>
            <person name="Zhao S."/>
        </authorList>
    </citation>
    <scope>NUCLEOTIDE SEQUENCE</scope>
</reference>